<dbReference type="InterPro" id="IPR029058">
    <property type="entry name" value="AB_hydrolase_fold"/>
</dbReference>
<keyword evidence="4" id="KW-0031">Aminopeptidase</keyword>
<feature type="compositionally biased region" description="Polar residues" evidence="9">
    <location>
        <begin position="370"/>
        <end position="388"/>
    </location>
</feature>
<protein>
    <recommendedName>
        <fullName evidence="3">Xaa-Pro dipeptidyl-peptidase</fullName>
        <ecNumber evidence="3">3.4.14.11</ecNumber>
    </recommendedName>
    <alternativeName>
        <fullName evidence="8">X-prolyl-dipeptidyl aminopeptidase</fullName>
    </alternativeName>
</protein>
<accession>A0A3A9XNE8</accession>
<keyword evidence="5" id="KW-0645">Protease</keyword>
<evidence type="ECO:0000313" key="12">
    <source>
        <dbReference type="Proteomes" id="UP000275865"/>
    </source>
</evidence>
<dbReference type="Gene3D" id="3.40.50.1820">
    <property type="entry name" value="alpha/beta hydrolase"/>
    <property type="match status" value="2"/>
</dbReference>
<proteinExistence type="inferred from homology"/>
<comment type="catalytic activity">
    <reaction evidence="1">
        <text>Hydrolyzes Xaa-Pro-|- bonds to release unblocked, N-terminal dipeptides from substrates including Ala-Pro-|-p-nitroanilide and (sequentially) Tyr-Pro-|-Phe-Pro-|-Gly-Pro-|-Ile.</text>
        <dbReference type="EC" id="3.4.14.11"/>
    </reaction>
</comment>
<dbReference type="Proteomes" id="UP000275865">
    <property type="component" value="Unassembled WGS sequence"/>
</dbReference>
<dbReference type="SUPFAM" id="SSF53474">
    <property type="entry name" value="alpha/beta-Hydrolases"/>
    <property type="match status" value="1"/>
</dbReference>
<dbReference type="GO" id="GO:0004177">
    <property type="term" value="F:aminopeptidase activity"/>
    <property type="evidence" value="ECO:0007669"/>
    <property type="project" value="UniProtKB-KW"/>
</dbReference>
<evidence type="ECO:0000256" key="5">
    <source>
        <dbReference type="ARBA" id="ARBA00022670"/>
    </source>
</evidence>
<dbReference type="AlphaFoldDB" id="A0A3A9XNE8"/>
<dbReference type="GO" id="GO:0006508">
    <property type="term" value="P:proteolysis"/>
    <property type="evidence" value="ECO:0007669"/>
    <property type="project" value="UniProtKB-KW"/>
</dbReference>
<comment type="caution">
    <text evidence="11">The sequence shown here is derived from an EMBL/GenBank/DDBJ whole genome shotgun (WGS) entry which is preliminary data.</text>
</comment>
<gene>
    <name evidence="11" type="ORF">D7044_30350</name>
</gene>
<evidence type="ECO:0000313" key="11">
    <source>
        <dbReference type="EMBL" id="RKN26142.1"/>
    </source>
</evidence>
<dbReference type="Pfam" id="PF08530">
    <property type="entry name" value="PepX_C"/>
    <property type="match status" value="1"/>
</dbReference>
<dbReference type="SUPFAM" id="SSF49785">
    <property type="entry name" value="Galactose-binding domain-like"/>
    <property type="match status" value="1"/>
</dbReference>
<dbReference type="PRINTS" id="PR00923">
    <property type="entry name" value="LACTOPTASE"/>
</dbReference>
<reference evidence="11 12" key="1">
    <citation type="submission" date="2018-09" db="EMBL/GenBank/DDBJ databases">
        <title>Micromonospora sp. nov. MS1-9, isolated from a root of Musa sp.</title>
        <authorList>
            <person name="Kuncharoen N."/>
            <person name="Kudo T."/>
            <person name="Ohkuma M."/>
            <person name="Yuki M."/>
            <person name="Tanasupawat S."/>
        </authorList>
    </citation>
    <scope>NUCLEOTIDE SEQUENCE [LARGE SCALE GENOMIC DNA]</scope>
    <source>
        <strain evidence="11 12">MS1-9</strain>
    </source>
</reference>
<dbReference type="InterPro" id="IPR008979">
    <property type="entry name" value="Galactose-bd-like_sf"/>
</dbReference>
<dbReference type="SMART" id="SM00939">
    <property type="entry name" value="PepX_C"/>
    <property type="match status" value="1"/>
</dbReference>
<dbReference type="InterPro" id="IPR008252">
    <property type="entry name" value="Pept_S15_Xpro"/>
</dbReference>
<sequence>MPRDLRGRDFDRCRTPSVEIEGGLAGSFVYNIRSPKSPTERLRGGHLGHRRLRGLRRLAASAGNPPASPASRRSRHVMPYSPKELVTMHLHVHRPRRSRSRNWLSGTAALALVASLGFASPAAGAPQQPTGQRPVFENGRAQPVYAGEEIITQNVWVEVKDMDTDRDGADDRIRVQIRRPASTDQGVQLPIIMQASPYWGEGGEFLNNDVEVPLYAPKRPGYAKPPDPGPFPYFPRPEKPYDGTEPPHQTINGGTYQNEFLQRGFIFAHAQMLGTGSSTGCPTGGGPDEHNSLKAVIDWFNGRADAYDIDGNRVKADWTTGKVGMIGTSYDGTLPIGVATTGVKELRAIVPIAAISSYYDYRRMNGAPISTNTNVGGDQNSNHNSNLSRKYPEVCDYTKEQVRRGQDRLTGEYNEWWHERNYLPNIGKIAGGVLVQHGLNDQNVKLRNAAQLVDALEENDIPHQVWLHQGGHGDRALSNNRAAWLDLLNRWWTYWLHGVQNDVLDEPAAVVEREDGTWTPYDSWPAPGSASTPLFLGASGDNTTGKLSLTRNVKGKPVTESFTDDMTIDATTFASAEQSPNRLAYRTAPLTKPVHLSGTVHLSTRMSIDARAAIVSAMLVEYPKSGNPKIIARGWSDPLKRFGLDRSYGIKPGAPFEHDFDLQPHDYVFSEGSQIGLVVYSSDRVFTLRPPPGTKLNLYTHHSQTRVDLPIVGGASALRSALGGR</sequence>
<evidence type="ECO:0000259" key="10">
    <source>
        <dbReference type="SMART" id="SM00939"/>
    </source>
</evidence>
<dbReference type="GO" id="GO:0008236">
    <property type="term" value="F:serine-type peptidase activity"/>
    <property type="evidence" value="ECO:0007669"/>
    <property type="project" value="UniProtKB-KW"/>
</dbReference>
<dbReference type="Pfam" id="PF02129">
    <property type="entry name" value="Peptidase_S15"/>
    <property type="match status" value="1"/>
</dbReference>
<keyword evidence="6" id="KW-0378">Hydrolase</keyword>
<evidence type="ECO:0000256" key="8">
    <source>
        <dbReference type="ARBA" id="ARBA00030045"/>
    </source>
</evidence>
<dbReference type="Gene3D" id="2.60.120.260">
    <property type="entry name" value="Galactose-binding domain-like"/>
    <property type="match status" value="1"/>
</dbReference>
<name>A0A3A9XNE8_9ACTN</name>
<dbReference type="EC" id="3.4.14.11" evidence="3"/>
<evidence type="ECO:0000256" key="6">
    <source>
        <dbReference type="ARBA" id="ARBA00022801"/>
    </source>
</evidence>
<evidence type="ECO:0000256" key="2">
    <source>
        <dbReference type="ARBA" id="ARBA00010819"/>
    </source>
</evidence>
<keyword evidence="7" id="KW-0720">Serine protease</keyword>
<dbReference type="InterPro" id="IPR013736">
    <property type="entry name" value="Xaa-Pro_dipept_C"/>
</dbReference>
<dbReference type="InterPro" id="IPR000383">
    <property type="entry name" value="Xaa-Pro-like_dom"/>
</dbReference>
<comment type="similarity">
    <text evidence="2">Belongs to the peptidase S15 family.</text>
</comment>
<evidence type="ECO:0000256" key="7">
    <source>
        <dbReference type="ARBA" id="ARBA00022825"/>
    </source>
</evidence>
<dbReference type="EMBL" id="RAZT01000022">
    <property type="protein sequence ID" value="RKN26142.1"/>
    <property type="molecule type" value="Genomic_DNA"/>
</dbReference>
<feature type="domain" description="Xaa-Pro dipeptidyl-peptidase C-terminal" evidence="10">
    <location>
        <begin position="489"/>
        <end position="708"/>
    </location>
</feature>
<evidence type="ECO:0000256" key="9">
    <source>
        <dbReference type="SAM" id="MobiDB-lite"/>
    </source>
</evidence>
<evidence type="ECO:0000256" key="3">
    <source>
        <dbReference type="ARBA" id="ARBA00012463"/>
    </source>
</evidence>
<dbReference type="GO" id="GO:0008239">
    <property type="term" value="F:dipeptidyl-peptidase activity"/>
    <property type="evidence" value="ECO:0007669"/>
    <property type="project" value="UniProtKB-EC"/>
</dbReference>
<evidence type="ECO:0000256" key="1">
    <source>
        <dbReference type="ARBA" id="ARBA00000123"/>
    </source>
</evidence>
<evidence type="ECO:0000256" key="4">
    <source>
        <dbReference type="ARBA" id="ARBA00022438"/>
    </source>
</evidence>
<organism evidence="11 12">
    <name type="scientific">Micromonospora musae</name>
    <dbReference type="NCBI Taxonomy" id="1894970"/>
    <lineage>
        <taxon>Bacteria</taxon>
        <taxon>Bacillati</taxon>
        <taxon>Actinomycetota</taxon>
        <taxon>Actinomycetes</taxon>
        <taxon>Micromonosporales</taxon>
        <taxon>Micromonosporaceae</taxon>
        <taxon>Micromonospora</taxon>
    </lineage>
</organism>
<feature type="region of interest" description="Disordered" evidence="9">
    <location>
        <begin position="370"/>
        <end position="389"/>
    </location>
</feature>